<dbReference type="EMBL" id="FNPB01000009">
    <property type="protein sequence ID" value="SDY25541.1"/>
    <property type="molecule type" value="Genomic_DNA"/>
</dbReference>
<keyword evidence="4" id="KW-1185">Reference proteome</keyword>
<protein>
    <submittedName>
        <fullName evidence="3">Sarcosine oxidase subunit beta</fullName>
    </submittedName>
</protein>
<accession>A0A1H3ICW2</accession>
<dbReference type="Proteomes" id="UP000199170">
    <property type="component" value="Unassembled WGS sequence"/>
</dbReference>
<keyword evidence="1" id="KW-0560">Oxidoreductase</keyword>
<dbReference type="OrthoDB" id="168391at2157"/>
<dbReference type="GO" id="GO:0016491">
    <property type="term" value="F:oxidoreductase activity"/>
    <property type="evidence" value="ECO:0007669"/>
    <property type="project" value="UniProtKB-KW"/>
</dbReference>
<organism evidence="3 4">
    <name type="scientific">Halobellus clavatus</name>
    <dbReference type="NCBI Taxonomy" id="660517"/>
    <lineage>
        <taxon>Archaea</taxon>
        <taxon>Methanobacteriati</taxon>
        <taxon>Methanobacteriota</taxon>
        <taxon>Stenosarchaea group</taxon>
        <taxon>Halobacteria</taxon>
        <taxon>Halobacteriales</taxon>
        <taxon>Haloferacaceae</taxon>
        <taxon>Halobellus</taxon>
    </lineage>
</organism>
<reference evidence="4" key="1">
    <citation type="submission" date="2016-10" db="EMBL/GenBank/DDBJ databases">
        <authorList>
            <person name="Varghese N."/>
            <person name="Submissions S."/>
        </authorList>
    </citation>
    <scope>NUCLEOTIDE SEQUENCE [LARGE SCALE GENOMIC DNA]</scope>
    <source>
        <strain evidence="4">CGMCC 1.10118</strain>
    </source>
</reference>
<dbReference type="GO" id="GO:0005737">
    <property type="term" value="C:cytoplasm"/>
    <property type="evidence" value="ECO:0007669"/>
    <property type="project" value="TreeGrafter"/>
</dbReference>
<evidence type="ECO:0000256" key="1">
    <source>
        <dbReference type="ARBA" id="ARBA00023002"/>
    </source>
</evidence>
<gene>
    <name evidence="3" type="ORF">SAMN04487946_109130</name>
</gene>
<dbReference type="Pfam" id="PF01266">
    <property type="entry name" value="DAO"/>
    <property type="match status" value="1"/>
</dbReference>
<dbReference type="PANTHER" id="PTHR13847:SF289">
    <property type="entry name" value="GLYCINE OXIDASE"/>
    <property type="match status" value="1"/>
</dbReference>
<dbReference type="Gene3D" id="3.50.50.60">
    <property type="entry name" value="FAD/NAD(P)-binding domain"/>
    <property type="match status" value="1"/>
</dbReference>
<feature type="domain" description="FAD dependent oxidoreductase" evidence="2">
    <location>
        <begin position="7"/>
        <end position="363"/>
    </location>
</feature>
<dbReference type="SUPFAM" id="SSF51905">
    <property type="entry name" value="FAD/NAD(P)-binding domain"/>
    <property type="match status" value="1"/>
</dbReference>
<dbReference type="RefSeq" id="WP_089768121.1">
    <property type="nucleotide sequence ID" value="NZ_FNPB01000009.1"/>
</dbReference>
<dbReference type="AlphaFoldDB" id="A0A1H3ICW2"/>
<dbReference type="InterPro" id="IPR006076">
    <property type="entry name" value="FAD-dep_OxRdtase"/>
</dbReference>
<dbReference type="InterPro" id="IPR036188">
    <property type="entry name" value="FAD/NAD-bd_sf"/>
</dbReference>
<dbReference type="PANTHER" id="PTHR13847">
    <property type="entry name" value="SARCOSINE DEHYDROGENASE-RELATED"/>
    <property type="match status" value="1"/>
</dbReference>
<evidence type="ECO:0000313" key="3">
    <source>
        <dbReference type="EMBL" id="SDY25541.1"/>
    </source>
</evidence>
<dbReference type="Gene3D" id="3.30.9.10">
    <property type="entry name" value="D-Amino Acid Oxidase, subunit A, domain 2"/>
    <property type="match status" value="1"/>
</dbReference>
<evidence type="ECO:0000313" key="4">
    <source>
        <dbReference type="Proteomes" id="UP000199170"/>
    </source>
</evidence>
<proteinExistence type="predicted"/>
<name>A0A1H3ICW2_9EURY</name>
<evidence type="ECO:0000259" key="2">
    <source>
        <dbReference type="Pfam" id="PF01266"/>
    </source>
</evidence>
<dbReference type="STRING" id="660517.SAMN04487946_109130"/>
<sequence length="394" mass="42053">MAGETIGIVGAGITGACTANYLSRRSDRRVVVFERDEVAAETTAKSAGYVGVRASHTAAHRALMTRSIHVYNRVIREADADVRHRMLGGLNVATTAAGRAALRDRHRSVTADGDGADAAFARFFDGETIRESLLLPDVRLDGLTAAWFWPNYGYVTPAALATAFADRARDAGAEFRTDTTVLDLERDATGAIDAVRTDRGRTPVDQLVLAAGPWNPTLARSVGVDLPVRHSVAPGVLVDDPTASVHPSLTHHESGVYLRPHGDGQLFIGHYQGDFAAAAPATANPEIPADVPADLRAEILEGAGRLVYGLEDPTVRDQWVGLRSLTPDGNPIVGWTDVDGLLVATYNATGIQHAPAVGHILSQQLLGDEPTQYYDLVSISRFEGYSDVYDGAPT</sequence>